<dbReference type="PRINTS" id="PR00081">
    <property type="entry name" value="GDHRDH"/>
</dbReference>
<dbReference type="PANTHER" id="PTHR42879">
    <property type="entry name" value="3-OXOACYL-(ACYL-CARRIER-PROTEIN) REDUCTASE"/>
    <property type="match status" value="1"/>
</dbReference>
<dbReference type="NCBIfam" id="NF047420">
    <property type="entry name" value="EF_P_mod_YmfI"/>
    <property type="match status" value="1"/>
</dbReference>
<keyword evidence="2" id="KW-0560">Oxidoreductase</keyword>
<keyword evidence="5" id="KW-1185">Reference proteome</keyword>
<evidence type="ECO:0000259" key="3">
    <source>
        <dbReference type="SMART" id="SM00822"/>
    </source>
</evidence>
<comment type="similarity">
    <text evidence="1">Belongs to the short-chain dehydrogenases/reductases (SDR) family.</text>
</comment>
<dbReference type="InterPro" id="IPR036291">
    <property type="entry name" value="NAD(P)-bd_dom_sf"/>
</dbReference>
<sequence length="249" mass="26475">MYSLSGQVAWITGASGGIGSAIALSLAEAGADVAVGYLKKKEAALQVAEKCRAFHVKAEAVYVDVTSRESVSAAFEQIRYRLGLPTLLIHASGNSHFSLFQDVTDEVFDEVMNVHVRGAYYLIQSVLPSMIRKKDGRIILLSSIWGETGGAGEVIYSAAKGAQISMVKALAKELAPSGITVNAVAPGAILTPMLKDQLNTSEQQALAEEIPAGRLGDPKDVASIVRYLCLPESSYVTGQVLRVNGGWYT</sequence>
<reference evidence="4 5" key="1">
    <citation type="submission" date="2016-10" db="EMBL/GenBank/DDBJ databases">
        <authorList>
            <person name="de Groot N.N."/>
        </authorList>
    </citation>
    <scope>NUCLEOTIDE SEQUENCE [LARGE SCALE GENOMIC DNA]</scope>
    <source>
        <strain evidence="4 5">DSM 46701</strain>
    </source>
</reference>
<gene>
    <name evidence="4" type="ORF">SAMN05444955_11191</name>
</gene>
<dbReference type="InterPro" id="IPR057326">
    <property type="entry name" value="KR_dom"/>
</dbReference>
<dbReference type="FunFam" id="3.40.50.720:FF:000173">
    <property type="entry name" value="3-oxoacyl-[acyl-carrier protein] reductase"/>
    <property type="match status" value="1"/>
</dbReference>
<evidence type="ECO:0000256" key="1">
    <source>
        <dbReference type="ARBA" id="ARBA00006484"/>
    </source>
</evidence>
<dbReference type="RefSeq" id="WP_244527561.1">
    <property type="nucleotide sequence ID" value="NZ_FOCQ01000011.1"/>
</dbReference>
<accession>A0A1H8GJA3</accession>
<dbReference type="Pfam" id="PF13561">
    <property type="entry name" value="adh_short_C2"/>
    <property type="match status" value="1"/>
</dbReference>
<dbReference type="GO" id="GO:0016491">
    <property type="term" value="F:oxidoreductase activity"/>
    <property type="evidence" value="ECO:0007669"/>
    <property type="project" value="UniProtKB-KW"/>
</dbReference>
<dbReference type="SMART" id="SM00822">
    <property type="entry name" value="PKS_KR"/>
    <property type="match status" value="1"/>
</dbReference>
<dbReference type="Gene3D" id="3.40.50.720">
    <property type="entry name" value="NAD(P)-binding Rossmann-like Domain"/>
    <property type="match status" value="1"/>
</dbReference>
<protein>
    <submittedName>
        <fullName evidence="4">3-oxoacyl-[acyl-carrier protein] reductase</fullName>
    </submittedName>
</protein>
<organism evidence="4 5">
    <name type="scientific">Lihuaxuella thermophila</name>
    <dbReference type="NCBI Taxonomy" id="1173111"/>
    <lineage>
        <taxon>Bacteria</taxon>
        <taxon>Bacillati</taxon>
        <taxon>Bacillota</taxon>
        <taxon>Bacilli</taxon>
        <taxon>Bacillales</taxon>
        <taxon>Thermoactinomycetaceae</taxon>
        <taxon>Lihuaxuella</taxon>
    </lineage>
</organism>
<dbReference type="EMBL" id="FOCQ01000011">
    <property type="protein sequence ID" value="SEN44043.1"/>
    <property type="molecule type" value="Genomic_DNA"/>
</dbReference>
<feature type="domain" description="Ketoreductase" evidence="3">
    <location>
        <begin position="7"/>
        <end position="192"/>
    </location>
</feature>
<evidence type="ECO:0000313" key="5">
    <source>
        <dbReference type="Proteomes" id="UP000199695"/>
    </source>
</evidence>
<dbReference type="InterPro" id="IPR050259">
    <property type="entry name" value="SDR"/>
</dbReference>
<dbReference type="Proteomes" id="UP000199695">
    <property type="component" value="Unassembled WGS sequence"/>
</dbReference>
<dbReference type="InterPro" id="IPR002347">
    <property type="entry name" value="SDR_fam"/>
</dbReference>
<evidence type="ECO:0000313" key="4">
    <source>
        <dbReference type="EMBL" id="SEN44043.1"/>
    </source>
</evidence>
<name>A0A1H8GJA3_9BACL</name>
<evidence type="ECO:0000256" key="2">
    <source>
        <dbReference type="ARBA" id="ARBA00023002"/>
    </source>
</evidence>
<dbReference type="AlphaFoldDB" id="A0A1H8GJA3"/>
<dbReference type="SUPFAM" id="SSF51735">
    <property type="entry name" value="NAD(P)-binding Rossmann-fold domains"/>
    <property type="match status" value="1"/>
</dbReference>
<dbReference type="STRING" id="1173111.SAMN05444955_11191"/>
<proteinExistence type="inferred from homology"/>
<dbReference type="PANTHER" id="PTHR42879:SF2">
    <property type="entry name" value="3-OXOACYL-[ACYL-CARRIER-PROTEIN] REDUCTASE FABG"/>
    <property type="match status" value="1"/>
</dbReference>